<dbReference type="EMBL" id="BMFQ01000002">
    <property type="protein sequence ID" value="GGG47222.1"/>
    <property type="molecule type" value="Genomic_DNA"/>
</dbReference>
<reference evidence="1" key="1">
    <citation type="journal article" date="2014" name="Int. J. Syst. Evol. Microbiol.">
        <title>Complete genome sequence of Corynebacterium casei LMG S-19264T (=DSM 44701T), isolated from a smear-ripened cheese.</title>
        <authorList>
            <consortium name="US DOE Joint Genome Institute (JGI-PGF)"/>
            <person name="Walter F."/>
            <person name="Albersmeier A."/>
            <person name="Kalinowski J."/>
            <person name="Ruckert C."/>
        </authorList>
    </citation>
    <scope>NUCLEOTIDE SEQUENCE</scope>
    <source>
        <strain evidence="1">CGMCC 1.12751</strain>
    </source>
</reference>
<dbReference type="AlphaFoldDB" id="A0A917GI67"/>
<dbReference type="Proteomes" id="UP000625976">
    <property type="component" value="Unassembled WGS sequence"/>
</dbReference>
<organism evidence="1 2">
    <name type="scientific">Bizionia arctica</name>
    <dbReference type="NCBI Taxonomy" id="1495645"/>
    <lineage>
        <taxon>Bacteria</taxon>
        <taxon>Pseudomonadati</taxon>
        <taxon>Bacteroidota</taxon>
        <taxon>Flavobacteriia</taxon>
        <taxon>Flavobacteriales</taxon>
        <taxon>Flavobacteriaceae</taxon>
        <taxon>Bizionia</taxon>
    </lineage>
</organism>
<evidence type="ECO:0000313" key="2">
    <source>
        <dbReference type="Proteomes" id="UP000625976"/>
    </source>
</evidence>
<name>A0A917GI67_9FLAO</name>
<comment type="caution">
    <text evidence="1">The sequence shown here is derived from an EMBL/GenBank/DDBJ whole genome shotgun (WGS) entry which is preliminary data.</text>
</comment>
<evidence type="ECO:0000313" key="1">
    <source>
        <dbReference type="EMBL" id="GGG47222.1"/>
    </source>
</evidence>
<protein>
    <recommendedName>
        <fullName evidence="3">Neuromedin U</fullName>
    </recommendedName>
</protein>
<keyword evidence="2" id="KW-1185">Reference proteome</keyword>
<sequence length="260" mass="28223">MLFIATMNAQETQEELAKAAQNPLANIMSFPFQNNTNFGYGPNNDRTQNILNIQPVLPFFDGKLITRTIIPILWQPDFTEASGSVTGVSNINFTAFYVPKSKGIVWGFGPIIAFPAGNADFGSKKLSVGPSIVVLKMGKKWVYGGVINNTFSVAGPSDVQDVNNFYAQVFANYNLPKGLYINTSPIITANWEAESGQQWTVPIGAGIGKIVKLGGKLPINFQAGYYYNVISPDFGPESQLRVQATVMLPTSLLKKSGATK</sequence>
<accession>A0A917GI67</accession>
<proteinExistence type="predicted"/>
<reference evidence="1" key="2">
    <citation type="submission" date="2020-09" db="EMBL/GenBank/DDBJ databases">
        <authorList>
            <person name="Sun Q."/>
            <person name="Zhou Y."/>
        </authorList>
    </citation>
    <scope>NUCLEOTIDE SEQUENCE</scope>
    <source>
        <strain evidence="1">CGMCC 1.12751</strain>
    </source>
</reference>
<evidence type="ECO:0008006" key="3">
    <source>
        <dbReference type="Google" id="ProtNLM"/>
    </source>
</evidence>
<gene>
    <name evidence="1" type="ORF">GCM10010976_18320</name>
</gene>